<organism evidence="1 2">
    <name type="scientific">Mesorhizobium mediterraneum</name>
    <dbReference type="NCBI Taxonomy" id="43617"/>
    <lineage>
        <taxon>Bacteria</taxon>
        <taxon>Pseudomonadati</taxon>
        <taxon>Pseudomonadota</taxon>
        <taxon>Alphaproteobacteria</taxon>
        <taxon>Hyphomicrobiales</taxon>
        <taxon>Phyllobacteriaceae</taxon>
        <taxon>Mesorhizobium</taxon>
    </lineage>
</organism>
<protein>
    <submittedName>
        <fullName evidence="1">Uncharacterized protein</fullName>
    </submittedName>
</protein>
<gene>
    <name evidence="1" type="ORF">CIT25_24190</name>
</gene>
<dbReference type="EMBL" id="NPKI01000032">
    <property type="protein sequence ID" value="PAP99501.1"/>
    <property type="molecule type" value="Genomic_DNA"/>
</dbReference>
<evidence type="ECO:0000313" key="1">
    <source>
        <dbReference type="EMBL" id="PAP99501.1"/>
    </source>
</evidence>
<reference evidence="2" key="1">
    <citation type="submission" date="2017-08" db="EMBL/GenBank/DDBJ databases">
        <title>Mesorhizobium wenxinae sp. nov., a novel rhizobial species isolated from root nodules of chickpea (Cicer arietinum L.).</title>
        <authorList>
            <person name="Zhang J."/>
        </authorList>
    </citation>
    <scope>NUCLEOTIDE SEQUENCE [LARGE SCALE GENOMIC DNA]</scope>
    <source>
        <strain evidence="2">USDA 3392</strain>
    </source>
</reference>
<accession>A0AB36R442</accession>
<dbReference type="Proteomes" id="UP000216215">
    <property type="component" value="Unassembled WGS sequence"/>
</dbReference>
<name>A0AB36R442_9HYPH</name>
<comment type="caution">
    <text evidence="1">The sequence shown here is derived from an EMBL/GenBank/DDBJ whole genome shotgun (WGS) entry which is preliminary data.</text>
</comment>
<evidence type="ECO:0000313" key="2">
    <source>
        <dbReference type="Proteomes" id="UP000216215"/>
    </source>
</evidence>
<proteinExistence type="predicted"/>
<dbReference type="AlphaFoldDB" id="A0AB36R442"/>
<sequence>MPNARVAAAAEGLPKIFQAENNVPAKNGLSRRSVLGALATLPVASLPALAETAEHPDADLLWLDKEMEEADVQRNLAAKACRRIGKKCEKLFPPAPPQWEPPDMPDSLRKIIGNSTIHDLKSNPPAHLLAWRQLLDEQRAASKALQEAYLDKVDEINRQSGVDAAEKALSARVDELYKIGDRIIATPANTLEGILVKLRAVDMMDFASFAAESAVFSSIAADIRRLAGEAT</sequence>
<keyword evidence="2" id="KW-1185">Reference proteome</keyword>